<keyword evidence="2" id="KW-1185">Reference proteome</keyword>
<gene>
    <name evidence="1" type="ORF">EYF80_042832</name>
</gene>
<name>A0A4Z2G259_9TELE</name>
<dbReference type="Proteomes" id="UP000314294">
    <property type="component" value="Unassembled WGS sequence"/>
</dbReference>
<accession>A0A4Z2G259</accession>
<organism evidence="1 2">
    <name type="scientific">Liparis tanakae</name>
    <name type="common">Tanaka's snailfish</name>
    <dbReference type="NCBI Taxonomy" id="230148"/>
    <lineage>
        <taxon>Eukaryota</taxon>
        <taxon>Metazoa</taxon>
        <taxon>Chordata</taxon>
        <taxon>Craniata</taxon>
        <taxon>Vertebrata</taxon>
        <taxon>Euteleostomi</taxon>
        <taxon>Actinopterygii</taxon>
        <taxon>Neopterygii</taxon>
        <taxon>Teleostei</taxon>
        <taxon>Neoteleostei</taxon>
        <taxon>Acanthomorphata</taxon>
        <taxon>Eupercaria</taxon>
        <taxon>Perciformes</taxon>
        <taxon>Cottioidei</taxon>
        <taxon>Cottales</taxon>
        <taxon>Liparidae</taxon>
        <taxon>Liparis</taxon>
    </lineage>
</organism>
<evidence type="ECO:0000313" key="2">
    <source>
        <dbReference type="Proteomes" id="UP000314294"/>
    </source>
</evidence>
<dbReference type="AlphaFoldDB" id="A0A4Z2G259"/>
<evidence type="ECO:0000313" key="1">
    <source>
        <dbReference type="EMBL" id="TNN46983.1"/>
    </source>
</evidence>
<sequence>MHGTPKSERALCQYGKPIISLSDFLFKEVYPDGFNETNSDNGRFFKWQPDMIPEELRTLTIDLRGVRNTPPTLKVLGTFFGFDPTSAKTARKKEKKKVALR</sequence>
<reference evidence="1 2" key="1">
    <citation type="submission" date="2019-03" db="EMBL/GenBank/DDBJ databases">
        <title>First draft genome of Liparis tanakae, snailfish: a comprehensive survey of snailfish specific genes.</title>
        <authorList>
            <person name="Kim W."/>
            <person name="Song I."/>
            <person name="Jeong J.-H."/>
            <person name="Kim D."/>
            <person name="Kim S."/>
            <person name="Ryu S."/>
            <person name="Song J.Y."/>
            <person name="Lee S.K."/>
        </authorList>
    </citation>
    <scope>NUCLEOTIDE SEQUENCE [LARGE SCALE GENOMIC DNA]</scope>
    <source>
        <tissue evidence="1">Muscle</tissue>
    </source>
</reference>
<proteinExistence type="predicted"/>
<protein>
    <submittedName>
        <fullName evidence="1">Uncharacterized protein</fullName>
    </submittedName>
</protein>
<dbReference type="EMBL" id="SRLO01000764">
    <property type="protein sequence ID" value="TNN46983.1"/>
    <property type="molecule type" value="Genomic_DNA"/>
</dbReference>
<comment type="caution">
    <text evidence="1">The sequence shown here is derived from an EMBL/GenBank/DDBJ whole genome shotgun (WGS) entry which is preliminary data.</text>
</comment>